<dbReference type="InterPro" id="IPR044730">
    <property type="entry name" value="RNase_H-like_dom_plant"/>
</dbReference>
<dbReference type="EMBL" id="JAYWIO010000005">
    <property type="protein sequence ID" value="KAK7260712.1"/>
    <property type="molecule type" value="Genomic_DNA"/>
</dbReference>
<comment type="caution">
    <text evidence="2">The sequence shown here is derived from an EMBL/GenBank/DDBJ whole genome shotgun (WGS) entry which is preliminary data.</text>
</comment>
<dbReference type="GO" id="GO:0004523">
    <property type="term" value="F:RNA-DNA hybrid ribonuclease activity"/>
    <property type="evidence" value="ECO:0007669"/>
    <property type="project" value="InterPro"/>
</dbReference>
<dbReference type="InterPro" id="IPR012337">
    <property type="entry name" value="RNaseH-like_sf"/>
</dbReference>
<accession>A0AAN9ENU4</accession>
<feature type="domain" description="RNase H type-1" evidence="1">
    <location>
        <begin position="12"/>
        <end position="120"/>
    </location>
</feature>
<dbReference type="PANTHER" id="PTHR47074">
    <property type="entry name" value="BNAC02G40300D PROTEIN"/>
    <property type="match status" value="1"/>
</dbReference>
<dbReference type="Pfam" id="PF13456">
    <property type="entry name" value="RVT_3"/>
    <property type="match status" value="1"/>
</dbReference>
<dbReference type="GO" id="GO:0003676">
    <property type="term" value="F:nucleic acid binding"/>
    <property type="evidence" value="ECO:0007669"/>
    <property type="project" value="InterPro"/>
</dbReference>
<dbReference type="SUPFAM" id="SSF53098">
    <property type="entry name" value="Ribonuclease H-like"/>
    <property type="match status" value="1"/>
</dbReference>
<protein>
    <recommendedName>
        <fullName evidence="1">RNase H type-1 domain-containing protein</fullName>
    </recommendedName>
</protein>
<dbReference type="CDD" id="cd06222">
    <property type="entry name" value="RNase_H_like"/>
    <property type="match status" value="1"/>
</dbReference>
<dbReference type="InterPro" id="IPR036397">
    <property type="entry name" value="RNaseH_sf"/>
</dbReference>
<evidence type="ECO:0000313" key="3">
    <source>
        <dbReference type="Proteomes" id="UP001372338"/>
    </source>
</evidence>
<dbReference type="PANTHER" id="PTHR47074:SF48">
    <property type="entry name" value="POLYNUCLEOTIDYL TRANSFERASE, RIBONUCLEASE H-LIKE SUPERFAMILY PROTEIN"/>
    <property type="match status" value="1"/>
</dbReference>
<evidence type="ECO:0000313" key="2">
    <source>
        <dbReference type="EMBL" id="KAK7260712.1"/>
    </source>
</evidence>
<reference evidence="2 3" key="1">
    <citation type="submission" date="2024-01" db="EMBL/GenBank/DDBJ databases">
        <title>The genomes of 5 underutilized Papilionoideae crops provide insights into root nodulation and disease resistanc.</title>
        <authorList>
            <person name="Yuan L."/>
        </authorList>
    </citation>
    <scope>NUCLEOTIDE SEQUENCE [LARGE SCALE GENOMIC DNA]</scope>
    <source>
        <strain evidence="2">ZHUSHIDOU_FW_LH</strain>
        <tissue evidence="2">Leaf</tissue>
    </source>
</reference>
<evidence type="ECO:0000259" key="1">
    <source>
        <dbReference type="Pfam" id="PF13456"/>
    </source>
</evidence>
<proteinExistence type="predicted"/>
<organism evidence="2 3">
    <name type="scientific">Crotalaria pallida</name>
    <name type="common">Smooth rattlebox</name>
    <name type="synonym">Crotalaria striata</name>
    <dbReference type="NCBI Taxonomy" id="3830"/>
    <lineage>
        <taxon>Eukaryota</taxon>
        <taxon>Viridiplantae</taxon>
        <taxon>Streptophyta</taxon>
        <taxon>Embryophyta</taxon>
        <taxon>Tracheophyta</taxon>
        <taxon>Spermatophyta</taxon>
        <taxon>Magnoliopsida</taxon>
        <taxon>eudicotyledons</taxon>
        <taxon>Gunneridae</taxon>
        <taxon>Pentapetalae</taxon>
        <taxon>rosids</taxon>
        <taxon>fabids</taxon>
        <taxon>Fabales</taxon>
        <taxon>Fabaceae</taxon>
        <taxon>Papilionoideae</taxon>
        <taxon>50 kb inversion clade</taxon>
        <taxon>genistoids sensu lato</taxon>
        <taxon>core genistoids</taxon>
        <taxon>Crotalarieae</taxon>
        <taxon>Crotalaria</taxon>
    </lineage>
</organism>
<dbReference type="Proteomes" id="UP001372338">
    <property type="component" value="Unassembled WGS sequence"/>
</dbReference>
<sequence length="156" mass="17478">MIDASLRAGVGTGAAFIALEPTGHFMAAGAKLLHEVAEPRLAEAATLWWTLEKLDELGISHVRLLSDCEQLVLAWSSNKRNNSYFHGLIQDSKEMTPLFHKLIVKHVGRDKNKMADQLARIAFDVNDITWLDSVPTSLVHFFRNDACYVNLNSLFE</sequence>
<dbReference type="InterPro" id="IPR052929">
    <property type="entry name" value="RNase_H-like_EbsB-rel"/>
</dbReference>
<dbReference type="AlphaFoldDB" id="A0AAN9ENU4"/>
<keyword evidence="3" id="KW-1185">Reference proteome</keyword>
<dbReference type="InterPro" id="IPR002156">
    <property type="entry name" value="RNaseH_domain"/>
</dbReference>
<gene>
    <name evidence="2" type="ORF">RIF29_26984</name>
</gene>
<dbReference type="Gene3D" id="3.30.420.10">
    <property type="entry name" value="Ribonuclease H-like superfamily/Ribonuclease H"/>
    <property type="match status" value="1"/>
</dbReference>
<name>A0AAN9ENU4_CROPI</name>